<accession>A0A0F9P697</accession>
<name>A0A0F9P697_9ZZZZ</name>
<comment type="caution">
    <text evidence="1">The sequence shown here is derived from an EMBL/GenBank/DDBJ whole genome shotgun (WGS) entry which is preliminary data.</text>
</comment>
<dbReference type="EMBL" id="LAZR01005864">
    <property type="protein sequence ID" value="KKM96565.1"/>
    <property type="molecule type" value="Genomic_DNA"/>
</dbReference>
<organism evidence="1">
    <name type="scientific">marine sediment metagenome</name>
    <dbReference type="NCBI Taxonomy" id="412755"/>
    <lineage>
        <taxon>unclassified sequences</taxon>
        <taxon>metagenomes</taxon>
        <taxon>ecological metagenomes</taxon>
    </lineage>
</organism>
<protein>
    <submittedName>
        <fullName evidence="1">Uncharacterized protein</fullName>
    </submittedName>
</protein>
<gene>
    <name evidence="1" type="ORF">LCGC14_1176850</name>
</gene>
<evidence type="ECO:0000313" key="1">
    <source>
        <dbReference type="EMBL" id="KKM96565.1"/>
    </source>
</evidence>
<dbReference type="AlphaFoldDB" id="A0A0F9P697"/>
<proteinExistence type="predicted"/>
<sequence length="145" mass="16491">MPTAASQYNKFRDRMATAVTYKDYCGGHLSTHNGIYVDSFPDARLAHNELRGAVQDLAIAVAQIVDDTPLNEGLGILLDRLADKYDEAPWDAFTAYELTAAKIREAWLDEDIMGRMITVLTLDELRKEVWQEEFYSFKIKPADRT</sequence>
<reference evidence="1" key="1">
    <citation type="journal article" date="2015" name="Nature">
        <title>Complex archaea that bridge the gap between prokaryotes and eukaryotes.</title>
        <authorList>
            <person name="Spang A."/>
            <person name="Saw J.H."/>
            <person name="Jorgensen S.L."/>
            <person name="Zaremba-Niedzwiedzka K."/>
            <person name="Martijn J."/>
            <person name="Lind A.E."/>
            <person name="van Eijk R."/>
            <person name="Schleper C."/>
            <person name="Guy L."/>
            <person name="Ettema T.J."/>
        </authorList>
    </citation>
    <scope>NUCLEOTIDE SEQUENCE</scope>
</reference>